<dbReference type="HAMAP" id="MF_00767">
    <property type="entry name" value="Arg_catab_AstE"/>
    <property type="match status" value="1"/>
</dbReference>
<dbReference type="EMBL" id="BJLH01000009">
    <property type="protein sequence ID" value="GEA61011.1"/>
    <property type="molecule type" value="Genomic_DNA"/>
</dbReference>
<comment type="cofactor">
    <cofactor evidence="5">
        <name>Zn(2+)</name>
        <dbReference type="ChEBI" id="CHEBI:29105"/>
    </cofactor>
    <text evidence="5">Binds 1 zinc ion per subunit.</text>
</comment>
<organism evidence="8 9">
    <name type="scientific">Vibrio comitans NBRC 102076</name>
    <dbReference type="NCBI Taxonomy" id="1219078"/>
    <lineage>
        <taxon>Bacteria</taxon>
        <taxon>Pseudomonadati</taxon>
        <taxon>Pseudomonadota</taxon>
        <taxon>Gammaproteobacteria</taxon>
        <taxon>Vibrionales</taxon>
        <taxon>Vibrionaceae</taxon>
        <taxon>Vibrio</taxon>
    </lineage>
</organism>
<evidence type="ECO:0000259" key="6">
    <source>
        <dbReference type="Pfam" id="PF04952"/>
    </source>
</evidence>
<evidence type="ECO:0000256" key="1">
    <source>
        <dbReference type="ARBA" id="ARBA00022503"/>
    </source>
</evidence>
<sequence>MPVPLFESSFLQETLQASEVSSRSVTLGNGVQMSLLKKGVLKISPPSEAKPSKHMVISSAVHGNETAPIEMVDDLASQIANGSIVPKHHLLLIIAHPNAILAEERFVQTNLNRLFGDAAYPESQELALAVSLKEQVTHFWQDVPMASRWHLDMHCSIRASKHYTFAISPQSTYPTRRKEFIDFMQQAGIEAVLLSEEPSSTFSWFSSSKFGAQAATLELGQVAKFGHNDMDKLAQFRKVFWELVESVESVESSTSGDMITYQVDSSIYRENLDFEFYFDKALPNFSRFSEGETLGKDGDKVLTMPVEQGGVVFPNPNVELKQRAALIVKPCATRYVDNQLTVLD</sequence>
<dbReference type="GO" id="GO:0019545">
    <property type="term" value="P:L-arginine catabolic process to succinate"/>
    <property type="evidence" value="ECO:0007669"/>
    <property type="project" value="UniProtKB-UniRule"/>
</dbReference>
<evidence type="ECO:0000256" key="3">
    <source>
        <dbReference type="ARBA" id="ARBA00022801"/>
    </source>
</evidence>
<dbReference type="InterPro" id="IPR007036">
    <property type="entry name" value="Aste_AspA_hybrid_dom"/>
</dbReference>
<dbReference type="GO" id="GO:0009017">
    <property type="term" value="F:succinylglutamate desuccinylase activity"/>
    <property type="evidence" value="ECO:0007669"/>
    <property type="project" value="UniProtKB-EC"/>
</dbReference>
<protein>
    <recommendedName>
        <fullName evidence="5">Succinylglutamate desuccinylase</fullName>
        <ecNumber evidence="5">3.5.1.96</ecNumber>
    </recommendedName>
</protein>
<dbReference type="SUPFAM" id="SSF53187">
    <property type="entry name" value="Zn-dependent exopeptidases"/>
    <property type="match status" value="1"/>
</dbReference>
<evidence type="ECO:0000256" key="5">
    <source>
        <dbReference type="HAMAP-Rule" id="MF_00767"/>
    </source>
</evidence>
<dbReference type="InterPro" id="IPR055438">
    <property type="entry name" value="AstE_AspA_cat"/>
</dbReference>
<dbReference type="AlphaFoldDB" id="A0A4Y3INE0"/>
<feature type="active site" evidence="5">
    <location>
        <position position="218"/>
    </location>
</feature>
<evidence type="ECO:0000256" key="4">
    <source>
        <dbReference type="ARBA" id="ARBA00022833"/>
    </source>
</evidence>
<comment type="pathway">
    <text evidence="5">Amino-acid degradation; L-arginine degradation via AST pathway; L-glutamate and succinate from L-arginine: step 5/5.</text>
</comment>
<accession>A0A4Y3INE0</accession>
<evidence type="ECO:0000259" key="7">
    <source>
        <dbReference type="Pfam" id="PF24827"/>
    </source>
</evidence>
<feature type="binding site" evidence="5">
    <location>
        <position position="154"/>
    </location>
    <ligand>
        <name>Zn(2+)</name>
        <dbReference type="ChEBI" id="CHEBI:29105"/>
    </ligand>
</feature>
<dbReference type="GO" id="GO:0016788">
    <property type="term" value="F:hydrolase activity, acting on ester bonds"/>
    <property type="evidence" value="ECO:0007669"/>
    <property type="project" value="UniProtKB-UniRule"/>
</dbReference>
<dbReference type="Pfam" id="PF04952">
    <property type="entry name" value="AstE_AspA_hybrid"/>
    <property type="match status" value="1"/>
</dbReference>
<comment type="caution">
    <text evidence="8">The sequence shown here is derived from an EMBL/GenBank/DDBJ whole genome shotgun (WGS) entry which is preliminary data.</text>
</comment>
<comment type="function">
    <text evidence="5">Transforms N(2)-succinylglutamate into succinate and glutamate.</text>
</comment>
<dbReference type="GO" id="GO:0008270">
    <property type="term" value="F:zinc ion binding"/>
    <property type="evidence" value="ECO:0007669"/>
    <property type="project" value="UniProtKB-UniRule"/>
</dbReference>
<feature type="domain" description="AstE/AspA barrel-sandwich hybrid" evidence="6">
    <location>
        <begin position="258"/>
        <end position="330"/>
    </location>
</feature>
<feature type="binding site" evidence="5">
    <location>
        <position position="65"/>
    </location>
    <ligand>
        <name>Zn(2+)</name>
        <dbReference type="ChEBI" id="CHEBI:29105"/>
    </ligand>
</feature>
<keyword evidence="3 5" id="KW-0378">Hydrolase</keyword>
<evidence type="ECO:0000313" key="9">
    <source>
        <dbReference type="Proteomes" id="UP000318242"/>
    </source>
</evidence>
<dbReference type="UniPathway" id="UPA00185">
    <property type="reaction ID" value="UER00283"/>
</dbReference>
<dbReference type="Proteomes" id="UP000318242">
    <property type="component" value="Unassembled WGS sequence"/>
</dbReference>
<feature type="binding site" evidence="5">
    <location>
        <position position="62"/>
    </location>
    <ligand>
        <name>Zn(2+)</name>
        <dbReference type="ChEBI" id="CHEBI:29105"/>
    </ligand>
</feature>
<feature type="domain" description="Succinylglutamate desuccinylase/Aspartoacylase catalytic" evidence="7">
    <location>
        <begin position="53"/>
        <end position="237"/>
    </location>
</feature>
<proteinExistence type="inferred from homology"/>
<gene>
    <name evidence="5 8" type="primary">astE</name>
    <name evidence="8" type="ORF">VCO01S_22040</name>
</gene>
<dbReference type="PANTHER" id="PTHR15162:SF7">
    <property type="entry name" value="SUCCINYLGLUTAMATE DESUCCINYLASE"/>
    <property type="match status" value="1"/>
</dbReference>
<keyword evidence="2 5" id="KW-0479">Metal-binding</keyword>
<dbReference type="NCBIfam" id="NF003706">
    <property type="entry name" value="PRK05324.1"/>
    <property type="match status" value="1"/>
</dbReference>
<name>A0A4Y3INE0_9VIBR</name>
<dbReference type="EC" id="3.5.1.96" evidence="5"/>
<dbReference type="Gene3D" id="3.40.630.10">
    <property type="entry name" value="Zn peptidases"/>
    <property type="match status" value="1"/>
</dbReference>
<reference evidence="8 9" key="1">
    <citation type="submission" date="2019-06" db="EMBL/GenBank/DDBJ databases">
        <title>Whole genome shotgun sequence of Vibrio comitans NBRC 102076.</title>
        <authorList>
            <person name="Hosoyama A."/>
            <person name="Uohara A."/>
            <person name="Ohji S."/>
            <person name="Ichikawa N."/>
        </authorList>
    </citation>
    <scope>NUCLEOTIDE SEQUENCE [LARGE SCALE GENOMIC DNA]</scope>
    <source>
        <strain evidence="8 9">NBRC 102076</strain>
    </source>
</reference>
<evidence type="ECO:0000256" key="2">
    <source>
        <dbReference type="ARBA" id="ARBA00022723"/>
    </source>
</evidence>
<keyword evidence="9" id="KW-1185">Reference proteome</keyword>
<keyword evidence="4 5" id="KW-0862">Zinc</keyword>
<comment type="catalytic activity">
    <reaction evidence="5">
        <text>N-succinyl-L-glutamate + H2O = L-glutamate + succinate</text>
        <dbReference type="Rhea" id="RHEA:15169"/>
        <dbReference type="ChEBI" id="CHEBI:15377"/>
        <dbReference type="ChEBI" id="CHEBI:29985"/>
        <dbReference type="ChEBI" id="CHEBI:30031"/>
        <dbReference type="ChEBI" id="CHEBI:58763"/>
        <dbReference type="EC" id="3.5.1.96"/>
    </reaction>
</comment>
<keyword evidence="1 5" id="KW-0056">Arginine metabolism</keyword>
<dbReference type="OrthoDB" id="5290473at2"/>
<dbReference type="RefSeq" id="WP_141271405.1">
    <property type="nucleotide sequence ID" value="NZ_BJLH01000009.1"/>
</dbReference>
<comment type="similarity">
    <text evidence="5">Belongs to the AspA/AstE family. Succinylglutamate desuccinylase subfamily.</text>
</comment>
<dbReference type="InterPro" id="IPR016681">
    <property type="entry name" value="SuccinylGlu_desuccinylase"/>
</dbReference>
<dbReference type="Pfam" id="PF24827">
    <property type="entry name" value="AstE_AspA_cat"/>
    <property type="match status" value="1"/>
</dbReference>
<dbReference type="PANTHER" id="PTHR15162">
    <property type="entry name" value="ASPARTOACYLASE"/>
    <property type="match status" value="1"/>
</dbReference>
<dbReference type="GO" id="GO:0019544">
    <property type="term" value="P:L-arginine catabolic process to L-glutamate"/>
    <property type="evidence" value="ECO:0007669"/>
    <property type="project" value="UniProtKB-UniRule"/>
</dbReference>
<evidence type="ECO:0000313" key="8">
    <source>
        <dbReference type="EMBL" id="GEA61011.1"/>
    </source>
</evidence>
<dbReference type="InterPro" id="IPR050178">
    <property type="entry name" value="AspA/AstE_fam"/>
</dbReference>